<evidence type="ECO:0000313" key="3">
    <source>
        <dbReference type="Proteomes" id="UP000242590"/>
    </source>
</evidence>
<name>A0A1T1D5A2_9SYNE</name>
<sequence length="293" mass="31545">MNRPVTSSTITTTWRVRLVHAELGARVVEASCEEGGQVLAMAFGEATTAEVAEDRARRRAARLLETHLAPAPPLSGSPPVSGEEDRSGAPEPPSSSLPASPAPVDAPVTPADIPAPEPDGSLPDPGQPAVSPEPTAPSPRNFPPDHGVSEPADWSEDLAVVEAQLEKLGWDRDQESVYLERCFGYMERSNITRYQDLRLYIDALQILSAPADPCTAPLPGQHQPPLPSRELLIQNGNGRLGRLGWTTQQGRAFLKRHFGHTSRQSLSHEQLMEFNRQLEALPATGSGDDSPAS</sequence>
<comment type="caution">
    <text evidence="2">The sequence shown here is derived from an EMBL/GenBank/DDBJ whole genome shotgun (WGS) entry which is preliminary data.</text>
</comment>
<reference evidence="2 3" key="1">
    <citation type="submission" date="2017-02" db="EMBL/GenBank/DDBJ databases">
        <title>Draft Genome Sequences of 'Candidatus Synechococcus spongiarum', Cyanobacterial Symbionts of the Mediterranean Sponge Aplysina aerophoba from two locations.</title>
        <authorList>
            <person name="Slaby B.M."/>
            <person name="Hentschel U."/>
        </authorList>
    </citation>
    <scope>NUCLEOTIDE SEQUENCE [LARGE SCALE GENOMIC DNA]</scope>
    <source>
        <strain evidence="2">LMB bulk15N</strain>
    </source>
</reference>
<organism evidence="2 3">
    <name type="scientific">Candidatus Synechococcus spongiarum LMB bulk15N</name>
    <dbReference type="NCBI Taxonomy" id="1943583"/>
    <lineage>
        <taxon>Bacteria</taxon>
        <taxon>Bacillati</taxon>
        <taxon>Cyanobacteriota</taxon>
        <taxon>Cyanophyceae</taxon>
        <taxon>Synechococcales</taxon>
        <taxon>Synechococcaceae</taxon>
        <taxon>Synechococcus</taxon>
    </lineage>
</organism>
<feature type="region of interest" description="Disordered" evidence="1">
    <location>
        <begin position="65"/>
        <end position="151"/>
    </location>
</feature>
<dbReference type="AlphaFoldDB" id="A0A1T1D5A2"/>
<accession>A0A1T1D5A2</accession>
<gene>
    <name evidence="2" type="ORF">BV53_02350</name>
</gene>
<protein>
    <submittedName>
        <fullName evidence="2">Uncharacterized protein</fullName>
    </submittedName>
</protein>
<dbReference type="EMBL" id="MWLE01000031">
    <property type="protein sequence ID" value="OOV36025.1"/>
    <property type="molecule type" value="Genomic_DNA"/>
</dbReference>
<feature type="compositionally biased region" description="Low complexity" evidence="1">
    <location>
        <begin position="96"/>
        <end position="114"/>
    </location>
</feature>
<dbReference type="Proteomes" id="UP000242590">
    <property type="component" value="Unassembled WGS sequence"/>
</dbReference>
<proteinExistence type="predicted"/>
<evidence type="ECO:0000313" key="2">
    <source>
        <dbReference type="EMBL" id="OOV36025.1"/>
    </source>
</evidence>
<evidence type="ECO:0000256" key="1">
    <source>
        <dbReference type="SAM" id="MobiDB-lite"/>
    </source>
</evidence>